<dbReference type="PANTHER" id="PTHR33876">
    <property type="entry name" value="UNNAMED PRODUCT"/>
    <property type="match status" value="1"/>
</dbReference>
<organism evidence="8 9">
    <name type="scientific">Bacillus thermozeamaize</name>
    <dbReference type="NCBI Taxonomy" id="230954"/>
    <lineage>
        <taxon>Bacteria</taxon>
        <taxon>Bacillati</taxon>
        <taxon>Bacillota</taxon>
        <taxon>Bacilli</taxon>
        <taxon>Bacillales</taxon>
        <taxon>Bacillaceae</taxon>
        <taxon>Bacillus</taxon>
    </lineage>
</organism>
<keyword evidence="5 7" id="KW-1133">Transmembrane helix</keyword>
<reference evidence="9" key="1">
    <citation type="submission" date="2016-06" db="EMBL/GenBank/DDBJ databases">
        <authorList>
            <person name="Nascimento L."/>
            <person name="Pereira R.V."/>
            <person name="Martins L.F."/>
            <person name="Quaggio R.B."/>
            <person name="Silva A.M."/>
            <person name="Setubal J.C."/>
        </authorList>
    </citation>
    <scope>NUCLEOTIDE SEQUENCE [LARGE SCALE GENOMIC DNA]</scope>
</reference>
<evidence type="ECO:0000256" key="4">
    <source>
        <dbReference type="ARBA" id="ARBA00022692"/>
    </source>
</evidence>
<name>A0A1Y3PF10_9BACI</name>
<dbReference type="EMBL" id="LZRT01000095">
    <property type="protein sequence ID" value="OUM85922.1"/>
    <property type="molecule type" value="Genomic_DNA"/>
</dbReference>
<evidence type="ECO:0000256" key="5">
    <source>
        <dbReference type="ARBA" id="ARBA00022989"/>
    </source>
</evidence>
<dbReference type="Proteomes" id="UP000196475">
    <property type="component" value="Unassembled WGS sequence"/>
</dbReference>
<comment type="similarity">
    <text evidence="7">Belongs to the NiCoT transporter (TC 2.A.52) family.</text>
</comment>
<feature type="transmembrane region" description="Helical" evidence="7">
    <location>
        <begin position="204"/>
        <end position="225"/>
    </location>
</feature>
<dbReference type="GO" id="GO:0005886">
    <property type="term" value="C:plasma membrane"/>
    <property type="evidence" value="ECO:0007669"/>
    <property type="project" value="UniProtKB-SubCell"/>
</dbReference>
<dbReference type="InterPro" id="IPR052776">
    <property type="entry name" value="Chloro_ReproSupport/MetalTrans"/>
</dbReference>
<dbReference type="InterPro" id="IPR011541">
    <property type="entry name" value="Ni/Co_transpt_high_affinity"/>
</dbReference>
<keyword evidence="4 7" id="KW-0812">Transmembrane</keyword>
<evidence type="ECO:0000313" key="8">
    <source>
        <dbReference type="EMBL" id="OUM85922.1"/>
    </source>
</evidence>
<keyword evidence="3" id="KW-0533">Nickel</keyword>
<evidence type="ECO:0000313" key="9">
    <source>
        <dbReference type="Proteomes" id="UP000196475"/>
    </source>
</evidence>
<dbReference type="GO" id="GO:0012505">
    <property type="term" value="C:endomembrane system"/>
    <property type="evidence" value="ECO:0007669"/>
    <property type="project" value="UniProtKB-SubCell"/>
</dbReference>
<evidence type="ECO:0000256" key="2">
    <source>
        <dbReference type="ARBA" id="ARBA00022448"/>
    </source>
</evidence>
<sequence length="231" mass="25358">MSVAMMAVFGVGFLLGLRHALEPDHMIAVSTIASRSGSLYKAAMAGIFWGIGHTMTLLIVGMLLIGIRVTIPPTVEQWMEAGVGMMLIVLGWMSVRAIRKEKVHVHAHEHDGERHIHFHSHRHQGDHEHHHDLNPQRASIWIGMIHGLAGSGALAMMTMASIETTVQAFIYILLFGLGTILGMLLFTVLLGLPFILFANYSEKTVQLLGMATGFLSIIYGAYYAYESLAIA</sequence>
<keyword evidence="2 7" id="KW-0813">Transport</keyword>
<keyword evidence="6 7" id="KW-0472">Membrane</keyword>
<gene>
    <name evidence="8" type="ORF">BAA01_15140</name>
</gene>
<evidence type="ECO:0000256" key="1">
    <source>
        <dbReference type="ARBA" id="ARBA00004127"/>
    </source>
</evidence>
<feature type="transmembrane region" description="Helical" evidence="7">
    <location>
        <begin position="138"/>
        <end position="157"/>
    </location>
</feature>
<evidence type="ECO:0000256" key="3">
    <source>
        <dbReference type="ARBA" id="ARBA00022596"/>
    </source>
</evidence>
<evidence type="ECO:0000256" key="6">
    <source>
        <dbReference type="ARBA" id="ARBA00023136"/>
    </source>
</evidence>
<dbReference type="GO" id="GO:0015099">
    <property type="term" value="F:nickel cation transmembrane transporter activity"/>
    <property type="evidence" value="ECO:0007669"/>
    <property type="project" value="UniProtKB-UniRule"/>
</dbReference>
<dbReference type="AlphaFoldDB" id="A0A1Y3PF10"/>
<feature type="transmembrane region" description="Helical" evidence="7">
    <location>
        <begin position="78"/>
        <end position="95"/>
    </location>
</feature>
<protein>
    <recommendedName>
        <fullName evidence="7">Nickel/cobalt efflux system</fullName>
    </recommendedName>
</protein>
<dbReference type="PANTHER" id="PTHR33876:SF4">
    <property type="entry name" value="CHLOROPLAST PROTEIN FOR GROWTH AND FERTILITY 2"/>
    <property type="match status" value="1"/>
</dbReference>
<accession>A0A1Y3PF10</accession>
<evidence type="ECO:0000256" key="7">
    <source>
        <dbReference type="RuleBase" id="RU362101"/>
    </source>
</evidence>
<dbReference type="Pfam" id="PF03824">
    <property type="entry name" value="NicO"/>
    <property type="match status" value="1"/>
</dbReference>
<feature type="transmembrane region" description="Helical" evidence="7">
    <location>
        <begin position="169"/>
        <end position="198"/>
    </location>
</feature>
<comment type="caution">
    <text evidence="8">The sequence shown here is derived from an EMBL/GenBank/DDBJ whole genome shotgun (WGS) entry which is preliminary data.</text>
</comment>
<comment type="subcellular location">
    <subcellularLocation>
        <location evidence="7">Cell membrane</location>
        <topology evidence="7">Multi-pass membrane protein</topology>
    </subcellularLocation>
    <subcellularLocation>
        <location evidence="1">Endomembrane system</location>
        <topology evidence="1">Multi-pass membrane protein</topology>
    </subcellularLocation>
</comment>
<feature type="transmembrane region" description="Helical" evidence="7">
    <location>
        <begin position="44"/>
        <end position="66"/>
    </location>
</feature>
<proteinExistence type="inferred from homology"/>